<dbReference type="InterPro" id="IPR001185">
    <property type="entry name" value="MS_channel"/>
</dbReference>
<keyword evidence="4 9" id="KW-0812">Transmembrane</keyword>
<dbReference type="Gene3D" id="1.10.1200.120">
    <property type="entry name" value="Large-conductance mechanosensitive channel, MscL, domain 1"/>
    <property type="match status" value="1"/>
</dbReference>
<evidence type="ECO:0000256" key="7">
    <source>
        <dbReference type="ARBA" id="ARBA00023136"/>
    </source>
</evidence>
<organism evidence="10 11">
    <name type="scientific">Runella slithyformis (strain ATCC 29530 / DSM 19594 / LMG 11500 / NCIMB 11436 / LSU 4)</name>
    <dbReference type="NCBI Taxonomy" id="761193"/>
    <lineage>
        <taxon>Bacteria</taxon>
        <taxon>Pseudomonadati</taxon>
        <taxon>Bacteroidota</taxon>
        <taxon>Cytophagia</taxon>
        <taxon>Cytophagales</taxon>
        <taxon>Spirosomataceae</taxon>
        <taxon>Runella</taxon>
    </lineage>
</organism>
<feature type="transmembrane region" description="Helical" evidence="9">
    <location>
        <begin position="12"/>
        <end position="35"/>
    </location>
</feature>
<keyword evidence="5 9" id="KW-1133">Transmembrane helix</keyword>
<dbReference type="AlphaFoldDB" id="A0A7U3ZI09"/>
<evidence type="ECO:0000256" key="2">
    <source>
        <dbReference type="ARBA" id="ARBA00022448"/>
    </source>
</evidence>
<dbReference type="Pfam" id="PF01741">
    <property type="entry name" value="MscL"/>
    <property type="match status" value="1"/>
</dbReference>
<dbReference type="SUPFAM" id="SSF81330">
    <property type="entry name" value="Gated mechanosensitive channel"/>
    <property type="match status" value="1"/>
</dbReference>
<dbReference type="Proteomes" id="UP000000493">
    <property type="component" value="Chromosome"/>
</dbReference>
<evidence type="ECO:0000256" key="8">
    <source>
        <dbReference type="ARBA" id="ARBA00023303"/>
    </source>
</evidence>
<dbReference type="PRINTS" id="PR01264">
    <property type="entry name" value="MECHCHANNEL"/>
</dbReference>
<dbReference type="EMBL" id="CP002859">
    <property type="protein sequence ID" value="AEI47584.1"/>
    <property type="molecule type" value="Genomic_DNA"/>
</dbReference>
<dbReference type="KEGG" id="rsi:Runsl_1155"/>
<dbReference type="NCBIfam" id="TIGR00220">
    <property type="entry name" value="mscL"/>
    <property type="match status" value="1"/>
</dbReference>
<feature type="transmembrane region" description="Helical" evidence="9">
    <location>
        <begin position="78"/>
        <end position="96"/>
    </location>
</feature>
<dbReference type="InterPro" id="IPR036019">
    <property type="entry name" value="MscL_channel"/>
</dbReference>
<dbReference type="HAMAP" id="MF_00115">
    <property type="entry name" value="MscL"/>
    <property type="match status" value="1"/>
</dbReference>
<keyword evidence="7 9" id="KW-0472">Membrane</keyword>
<dbReference type="RefSeq" id="WP_013926903.1">
    <property type="nucleotide sequence ID" value="NC_015703.1"/>
</dbReference>
<dbReference type="PANTHER" id="PTHR30266:SF2">
    <property type="entry name" value="LARGE-CONDUCTANCE MECHANOSENSITIVE CHANNEL"/>
    <property type="match status" value="1"/>
</dbReference>
<dbReference type="GO" id="GO:0008381">
    <property type="term" value="F:mechanosensitive monoatomic ion channel activity"/>
    <property type="evidence" value="ECO:0007669"/>
    <property type="project" value="UniProtKB-UniRule"/>
</dbReference>
<name>A0A7U3ZI09_RUNSL</name>
<reference evidence="10 11" key="2">
    <citation type="journal article" date="2012" name="Stand. Genomic Sci.">
        <title>Complete genome sequence of the aquatic bacterium Runella slithyformis type strain (LSU 4(T)).</title>
        <authorList>
            <person name="Copeland A."/>
            <person name="Zhang X."/>
            <person name="Misra M."/>
            <person name="Lapidus A."/>
            <person name="Nolan M."/>
            <person name="Lucas S."/>
            <person name="Deshpande S."/>
            <person name="Cheng J.F."/>
            <person name="Tapia R."/>
            <person name="Goodwin L.A."/>
            <person name="Pitluck S."/>
            <person name="Liolios K."/>
            <person name="Pagani I."/>
            <person name="Ivanova N."/>
            <person name="Mikhailova N."/>
            <person name="Pati A."/>
            <person name="Chen A."/>
            <person name="Palaniappan K."/>
            <person name="Land M."/>
            <person name="Hauser L."/>
            <person name="Pan C."/>
            <person name="Jeffries C.D."/>
            <person name="Detter J.C."/>
            <person name="Brambilla E.M."/>
            <person name="Rohde M."/>
            <person name="Djao O.D."/>
            <person name="Goker M."/>
            <person name="Sikorski J."/>
            <person name="Tindall B.J."/>
            <person name="Woyke T."/>
            <person name="Bristow J."/>
            <person name="Eisen J.A."/>
            <person name="Markowitz V."/>
            <person name="Hugenholtz P."/>
            <person name="Kyrpides N.C."/>
            <person name="Klenk H.P."/>
            <person name="Mavromatis K."/>
        </authorList>
    </citation>
    <scope>NUCLEOTIDE SEQUENCE [LARGE SCALE GENOMIC DNA]</scope>
    <source>
        <strain evidence="11">ATCC 29530 / DSM 19594 / LMG 11500 / NCIMB 11436 / LSU 4</strain>
    </source>
</reference>
<comment type="subcellular location">
    <subcellularLocation>
        <location evidence="9">Cell inner membrane</location>
        <topology evidence="9">Multi-pass membrane protein</topology>
    </subcellularLocation>
    <subcellularLocation>
        <location evidence="1">Membrane</location>
        <topology evidence="1">Multi-pass membrane protein</topology>
    </subcellularLocation>
</comment>
<evidence type="ECO:0000256" key="9">
    <source>
        <dbReference type="HAMAP-Rule" id="MF_00115"/>
    </source>
</evidence>
<gene>
    <name evidence="9" type="primary">mscL</name>
    <name evidence="10" type="ordered locus">Runsl_1155</name>
</gene>
<evidence type="ECO:0000256" key="1">
    <source>
        <dbReference type="ARBA" id="ARBA00004141"/>
    </source>
</evidence>
<evidence type="ECO:0000256" key="4">
    <source>
        <dbReference type="ARBA" id="ARBA00022692"/>
    </source>
</evidence>
<proteinExistence type="inferred from homology"/>
<comment type="subunit">
    <text evidence="9">Homopentamer.</text>
</comment>
<evidence type="ECO:0000313" key="10">
    <source>
        <dbReference type="EMBL" id="AEI47584.1"/>
    </source>
</evidence>
<sequence>MLKEFKTFIAQGNVLDLSVGVLIGAAFGKVVTAFMDDIINPILGLAIGGVDFSALKVVLKAADPTAGVAEVAVRYGNFLNVIIQFLVTMWVIYLIVKAANKAKFSNSLAPKE</sequence>
<dbReference type="GO" id="GO:0005886">
    <property type="term" value="C:plasma membrane"/>
    <property type="evidence" value="ECO:0007669"/>
    <property type="project" value="UniProtKB-SubCell"/>
</dbReference>
<keyword evidence="6 9" id="KW-0406">Ion transport</keyword>
<dbReference type="InterPro" id="IPR037673">
    <property type="entry name" value="MSC/AndL"/>
</dbReference>
<accession>A0A7U3ZI09</accession>
<keyword evidence="3 9" id="KW-1003">Cell membrane</keyword>
<keyword evidence="11" id="KW-1185">Reference proteome</keyword>
<protein>
    <recommendedName>
        <fullName evidence="9">Large-conductance mechanosensitive channel</fullName>
    </recommendedName>
</protein>
<reference evidence="11" key="1">
    <citation type="submission" date="2011-06" db="EMBL/GenBank/DDBJ databases">
        <title>The complete genome of chromosome of Runella slithyformis DSM 19594.</title>
        <authorList>
            <consortium name="US DOE Joint Genome Institute (JGI-PGF)"/>
            <person name="Lucas S."/>
            <person name="Han J."/>
            <person name="Lapidus A."/>
            <person name="Bruce D."/>
            <person name="Goodwin L."/>
            <person name="Pitluck S."/>
            <person name="Peters L."/>
            <person name="Kyrpides N."/>
            <person name="Mavromatis K."/>
            <person name="Ivanova N."/>
            <person name="Ovchinnikova G."/>
            <person name="Zhang X."/>
            <person name="Misra M."/>
            <person name="Detter J.C."/>
            <person name="Tapia R."/>
            <person name="Han C."/>
            <person name="Land M."/>
            <person name="Hauser L."/>
            <person name="Markowitz V."/>
            <person name="Cheng J.-F."/>
            <person name="Hugenholtz P."/>
            <person name="Woyke T."/>
            <person name="Wu D."/>
            <person name="Tindall B."/>
            <person name="Faehrich R."/>
            <person name="Brambilla E."/>
            <person name="Klenk H.-P."/>
            <person name="Eisen J.A."/>
        </authorList>
    </citation>
    <scope>NUCLEOTIDE SEQUENCE [LARGE SCALE GENOMIC DNA]</scope>
    <source>
        <strain evidence="11">ATCC 29530 / DSM 19594 / LMG 11500 / NCIMB 11436 / LSU 4</strain>
    </source>
</reference>
<comment type="similarity">
    <text evidence="9">Belongs to the MscL family.</text>
</comment>
<evidence type="ECO:0000256" key="5">
    <source>
        <dbReference type="ARBA" id="ARBA00022989"/>
    </source>
</evidence>
<dbReference type="PANTHER" id="PTHR30266">
    <property type="entry name" value="MECHANOSENSITIVE CHANNEL MSCL"/>
    <property type="match status" value="1"/>
</dbReference>
<keyword evidence="8 9" id="KW-0407">Ion channel</keyword>
<comment type="function">
    <text evidence="9">Channel that opens in response to stretch forces in the membrane lipid bilayer. May participate in the regulation of osmotic pressure changes within the cell.</text>
</comment>
<evidence type="ECO:0000256" key="6">
    <source>
        <dbReference type="ARBA" id="ARBA00023065"/>
    </source>
</evidence>
<keyword evidence="2 9" id="KW-0813">Transport</keyword>
<evidence type="ECO:0000256" key="3">
    <source>
        <dbReference type="ARBA" id="ARBA00022475"/>
    </source>
</evidence>
<evidence type="ECO:0000313" key="11">
    <source>
        <dbReference type="Proteomes" id="UP000000493"/>
    </source>
</evidence>
<keyword evidence="9" id="KW-0997">Cell inner membrane</keyword>